<reference evidence="10" key="1">
    <citation type="journal article" date="2020" name="Stud. Mycol.">
        <title>101 Dothideomycetes genomes: a test case for predicting lifestyles and emergence of pathogens.</title>
        <authorList>
            <person name="Haridas S."/>
            <person name="Albert R."/>
            <person name="Binder M."/>
            <person name="Bloem J."/>
            <person name="Labutti K."/>
            <person name="Salamov A."/>
            <person name="Andreopoulos B."/>
            <person name="Baker S."/>
            <person name="Barry K."/>
            <person name="Bills G."/>
            <person name="Bluhm B."/>
            <person name="Cannon C."/>
            <person name="Castanera R."/>
            <person name="Culley D."/>
            <person name="Daum C."/>
            <person name="Ezra D."/>
            <person name="Gonzalez J."/>
            <person name="Henrissat B."/>
            <person name="Kuo A."/>
            <person name="Liang C."/>
            <person name="Lipzen A."/>
            <person name="Lutzoni F."/>
            <person name="Magnuson J."/>
            <person name="Mondo S."/>
            <person name="Nolan M."/>
            <person name="Ohm R."/>
            <person name="Pangilinan J."/>
            <person name="Park H.-J."/>
            <person name="Ramirez L."/>
            <person name="Alfaro M."/>
            <person name="Sun H."/>
            <person name="Tritt A."/>
            <person name="Yoshinaga Y."/>
            <person name="Zwiers L.-H."/>
            <person name="Turgeon B."/>
            <person name="Goodwin S."/>
            <person name="Spatafora J."/>
            <person name="Crous P."/>
            <person name="Grigoriev I."/>
        </authorList>
    </citation>
    <scope>NUCLEOTIDE SEQUENCE</scope>
    <source>
        <strain evidence="10">CBS 121410</strain>
    </source>
</reference>
<protein>
    <submittedName>
        <fullName evidence="10">Putative P450 monooxygenase</fullName>
    </submittedName>
</protein>
<dbReference type="Gene3D" id="1.10.630.10">
    <property type="entry name" value="Cytochrome P450"/>
    <property type="match status" value="1"/>
</dbReference>
<comment type="similarity">
    <text evidence="2 8">Belongs to the cytochrome P450 family.</text>
</comment>
<evidence type="ECO:0000256" key="4">
    <source>
        <dbReference type="ARBA" id="ARBA00023002"/>
    </source>
</evidence>
<dbReference type="Pfam" id="PF00067">
    <property type="entry name" value="p450"/>
    <property type="match status" value="1"/>
</dbReference>
<dbReference type="SUPFAM" id="SSF48264">
    <property type="entry name" value="Cytochrome P450"/>
    <property type="match status" value="1"/>
</dbReference>
<dbReference type="GO" id="GO:0005506">
    <property type="term" value="F:iron ion binding"/>
    <property type="evidence" value="ECO:0007669"/>
    <property type="project" value="InterPro"/>
</dbReference>
<dbReference type="InterPro" id="IPR002403">
    <property type="entry name" value="Cyt_P450_E_grp-IV"/>
</dbReference>
<dbReference type="AlphaFoldDB" id="A0A6A5YC46"/>
<dbReference type="InterPro" id="IPR050121">
    <property type="entry name" value="Cytochrome_P450_monoxygenase"/>
</dbReference>
<keyword evidence="7 8" id="KW-0349">Heme</keyword>
<evidence type="ECO:0000313" key="10">
    <source>
        <dbReference type="EMBL" id="KAF2089278.1"/>
    </source>
</evidence>
<dbReference type="PANTHER" id="PTHR24305">
    <property type="entry name" value="CYTOCHROME P450"/>
    <property type="match status" value="1"/>
</dbReference>
<dbReference type="PRINTS" id="PR00465">
    <property type="entry name" value="EP450IV"/>
</dbReference>
<dbReference type="InterPro" id="IPR001128">
    <property type="entry name" value="Cyt_P450"/>
</dbReference>
<keyword evidence="9" id="KW-0472">Membrane</keyword>
<feature type="binding site" description="axial binding residue" evidence="7">
    <location>
        <position position="410"/>
    </location>
    <ligand>
        <name>heme</name>
        <dbReference type="ChEBI" id="CHEBI:30413"/>
    </ligand>
    <ligandPart>
        <name>Fe</name>
        <dbReference type="ChEBI" id="CHEBI:18248"/>
    </ligandPart>
</feature>
<evidence type="ECO:0000256" key="5">
    <source>
        <dbReference type="ARBA" id="ARBA00023004"/>
    </source>
</evidence>
<keyword evidence="5 7" id="KW-0408">Iron</keyword>
<keyword evidence="11" id="KW-1185">Reference proteome</keyword>
<keyword evidence="3 7" id="KW-0479">Metal-binding</keyword>
<dbReference type="GO" id="GO:0016705">
    <property type="term" value="F:oxidoreductase activity, acting on paired donors, with incorporation or reduction of molecular oxygen"/>
    <property type="evidence" value="ECO:0007669"/>
    <property type="project" value="InterPro"/>
</dbReference>
<evidence type="ECO:0000256" key="9">
    <source>
        <dbReference type="SAM" id="Phobius"/>
    </source>
</evidence>
<comment type="cofactor">
    <cofactor evidence="1 7">
        <name>heme</name>
        <dbReference type="ChEBI" id="CHEBI:30413"/>
    </cofactor>
</comment>
<sequence length="467" mass="53026">MVLDITNMLWMALLLLVTYLFVGAIYRLYFSPLSKFPGPKLAALTLWYEFYFDVVQRGRFTFHLQELHEKYGPIIRINPYELHVSDPEFTDELYGRPGRKQDKYDWSASMFGNSASVLATVPHDHHRIRRSALSHYFSKQSVTRLEPLVRASIETLCKRIEGPYGFLKKENFAPEWLKLQMSESELSLLNKQFPFLIPFVTSLPRWAIKLVDGKGYIAHHVSFLENITAQVEPIMAGDHKPSDTHPTIFHELLSSTLPPSEKTLSRLLDEAQTLVAAGSITTAHFLTTATYHILQKLREELRSAMPDLRAIPTTAVLESLPYFSAVVKEGFRISYGITARLTHVSPDTALLYKNHVIPPGTPVGMTSILQHENESLFPNPKAFIPERWLGPDAQHLEKYLLNFSKGPRACLGMTLAKTGIMLTMAALFGGRFEIKLWETRREDADVAHDFFSPSPKLDSEGVRVVVK</sequence>
<evidence type="ECO:0000256" key="6">
    <source>
        <dbReference type="ARBA" id="ARBA00023033"/>
    </source>
</evidence>
<dbReference type="InterPro" id="IPR017972">
    <property type="entry name" value="Cyt_P450_CS"/>
</dbReference>
<evidence type="ECO:0000256" key="3">
    <source>
        <dbReference type="ARBA" id="ARBA00022723"/>
    </source>
</evidence>
<evidence type="ECO:0000256" key="1">
    <source>
        <dbReference type="ARBA" id="ARBA00001971"/>
    </source>
</evidence>
<keyword evidence="6 8" id="KW-0503">Monooxygenase</keyword>
<accession>A0A6A5YC46</accession>
<name>A0A6A5YC46_9PEZI</name>
<evidence type="ECO:0000256" key="2">
    <source>
        <dbReference type="ARBA" id="ARBA00010617"/>
    </source>
</evidence>
<dbReference type="GO" id="GO:0020037">
    <property type="term" value="F:heme binding"/>
    <property type="evidence" value="ECO:0007669"/>
    <property type="project" value="InterPro"/>
</dbReference>
<dbReference type="PROSITE" id="PS00086">
    <property type="entry name" value="CYTOCHROME_P450"/>
    <property type="match status" value="1"/>
</dbReference>
<keyword evidence="9" id="KW-1133">Transmembrane helix</keyword>
<dbReference type="OrthoDB" id="3945418at2759"/>
<evidence type="ECO:0000256" key="8">
    <source>
        <dbReference type="RuleBase" id="RU000461"/>
    </source>
</evidence>
<dbReference type="PANTHER" id="PTHR24305:SF157">
    <property type="entry name" value="N-ACETYLTRYPTOPHAN 6-HYDROXYLASE IVOC-RELATED"/>
    <property type="match status" value="1"/>
</dbReference>
<evidence type="ECO:0000313" key="11">
    <source>
        <dbReference type="Proteomes" id="UP000799776"/>
    </source>
</evidence>
<gene>
    <name evidence="10" type="ORF">K490DRAFT_63416</name>
</gene>
<feature type="transmembrane region" description="Helical" evidence="9">
    <location>
        <begin position="7"/>
        <end position="29"/>
    </location>
</feature>
<keyword evidence="4 8" id="KW-0560">Oxidoreductase</keyword>
<organism evidence="10 11">
    <name type="scientific">Saccharata proteae CBS 121410</name>
    <dbReference type="NCBI Taxonomy" id="1314787"/>
    <lineage>
        <taxon>Eukaryota</taxon>
        <taxon>Fungi</taxon>
        <taxon>Dikarya</taxon>
        <taxon>Ascomycota</taxon>
        <taxon>Pezizomycotina</taxon>
        <taxon>Dothideomycetes</taxon>
        <taxon>Dothideomycetes incertae sedis</taxon>
        <taxon>Botryosphaeriales</taxon>
        <taxon>Saccharataceae</taxon>
        <taxon>Saccharata</taxon>
    </lineage>
</organism>
<keyword evidence="9" id="KW-0812">Transmembrane</keyword>
<evidence type="ECO:0000256" key="7">
    <source>
        <dbReference type="PIRSR" id="PIRSR602403-1"/>
    </source>
</evidence>
<dbReference type="EMBL" id="ML978714">
    <property type="protein sequence ID" value="KAF2089278.1"/>
    <property type="molecule type" value="Genomic_DNA"/>
</dbReference>
<dbReference type="InterPro" id="IPR036396">
    <property type="entry name" value="Cyt_P450_sf"/>
</dbReference>
<dbReference type="GO" id="GO:0004497">
    <property type="term" value="F:monooxygenase activity"/>
    <property type="evidence" value="ECO:0007669"/>
    <property type="project" value="UniProtKB-KW"/>
</dbReference>
<dbReference type="CDD" id="cd11062">
    <property type="entry name" value="CYP58-like"/>
    <property type="match status" value="1"/>
</dbReference>
<dbReference type="Proteomes" id="UP000799776">
    <property type="component" value="Unassembled WGS sequence"/>
</dbReference>
<proteinExistence type="inferred from homology"/>